<reference evidence="1" key="1">
    <citation type="submission" date="2022-08" db="EMBL/GenBank/DDBJ databases">
        <title>Genome Sequence of Fusarium decemcellulare.</title>
        <authorList>
            <person name="Buettner E."/>
        </authorList>
    </citation>
    <scope>NUCLEOTIDE SEQUENCE</scope>
    <source>
        <strain evidence="1">Babe19</strain>
    </source>
</reference>
<gene>
    <name evidence="1" type="ORF">NM208_g6060</name>
</gene>
<dbReference type="Proteomes" id="UP001148629">
    <property type="component" value="Unassembled WGS sequence"/>
</dbReference>
<proteinExistence type="predicted"/>
<organism evidence="1 2">
    <name type="scientific">Fusarium decemcellulare</name>
    <dbReference type="NCBI Taxonomy" id="57161"/>
    <lineage>
        <taxon>Eukaryota</taxon>
        <taxon>Fungi</taxon>
        <taxon>Dikarya</taxon>
        <taxon>Ascomycota</taxon>
        <taxon>Pezizomycotina</taxon>
        <taxon>Sordariomycetes</taxon>
        <taxon>Hypocreomycetidae</taxon>
        <taxon>Hypocreales</taxon>
        <taxon>Nectriaceae</taxon>
        <taxon>Fusarium</taxon>
        <taxon>Fusarium decemcellulare species complex</taxon>
    </lineage>
</organism>
<evidence type="ECO:0000313" key="1">
    <source>
        <dbReference type="EMBL" id="KAJ3538077.1"/>
    </source>
</evidence>
<dbReference type="EMBL" id="JANRMS010000542">
    <property type="protein sequence ID" value="KAJ3538077.1"/>
    <property type="molecule type" value="Genomic_DNA"/>
</dbReference>
<comment type="caution">
    <text evidence="1">The sequence shown here is derived from an EMBL/GenBank/DDBJ whole genome shotgun (WGS) entry which is preliminary data.</text>
</comment>
<evidence type="ECO:0000313" key="2">
    <source>
        <dbReference type="Proteomes" id="UP001148629"/>
    </source>
</evidence>
<accession>A0ACC1SEI5</accession>
<keyword evidence="2" id="KW-1185">Reference proteome</keyword>
<name>A0ACC1SEI5_9HYPO</name>
<protein>
    <submittedName>
        <fullName evidence="1">Uncharacterized protein</fullName>
    </submittedName>
</protein>
<sequence>MSRSRKSSWHLLVEYYERTEALSSRTSIGRRILPREKTRWSLSRLQKLSHEASELRDSIQTVEEGHPDKFKVSKIAESVIVVAARGTLLCNIFAEAERKMELLDLAVDDVASTGHMVDSMRANLMQMRASGDLRREDVSKVEADLGEWVGQFAALSRRLHCLGTN</sequence>